<dbReference type="Gene3D" id="1.10.287.1350">
    <property type="match status" value="1"/>
</dbReference>
<dbReference type="GO" id="GO:0008168">
    <property type="term" value="F:methyltransferase activity"/>
    <property type="evidence" value="ECO:0007669"/>
    <property type="project" value="UniProtKB-KW"/>
</dbReference>
<dbReference type="InterPro" id="IPR016461">
    <property type="entry name" value="COMT-like"/>
</dbReference>
<evidence type="ECO:0000256" key="1">
    <source>
        <dbReference type="ARBA" id="ARBA00022603"/>
    </source>
</evidence>
<evidence type="ECO:0000259" key="4">
    <source>
        <dbReference type="Pfam" id="PF00891"/>
    </source>
</evidence>
<dbReference type="Gene3D" id="1.10.10.10">
    <property type="entry name" value="Winged helix-like DNA-binding domain superfamily/Winged helix DNA-binding domain"/>
    <property type="match status" value="1"/>
</dbReference>
<keyword evidence="2" id="KW-0808">Transferase</keyword>
<dbReference type="InterPro" id="IPR001077">
    <property type="entry name" value="COMT_C"/>
</dbReference>
<organism evidence="6 7">
    <name type="scientific">Microtetraspora malaysiensis</name>
    <dbReference type="NCBI Taxonomy" id="161358"/>
    <lineage>
        <taxon>Bacteria</taxon>
        <taxon>Bacillati</taxon>
        <taxon>Actinomycetota</taxon>
        <taxon>Actinomycetes</taxon>
        <taxon>Streptosporangiales</taxon>
        <taxon>Streptosporangiaceae</taxon>
        <taxon>Microtetraspora</taxon>
    </lineage>
</organism>
<dbReference type="InterPro" id="IPR036390">
    <property type="entry name" value="WH_DNA-bd_sf"/>
</dbReference>
<evidence type="ECO:0000256" key="2">
    <source>
        <dbReference type="ARBA" id="ARBA00022679"/>
    </source>
</evidence>
<dbReference type="PANTHER" id="PTHR43712:SF2">
    <property type="entry name" value="O-METHYLTRANSFERASE CICE"/>
    <property type="match status" value="1"/>
</dbReference>
<dbReference type="GO" id="GO:0032259">
    <property type="term" value="P:methylation"/>
    <property type="evidence" value="ECO:0007669"/>
    <property type="project" value="UniProtKB-KW"/>
</dbReference>
<dbReference type="PIRSF" id="PIRSF005739">
    <property type="entry name" value="O-mtase"/>
    <property type="match status" value="1"/>
</dbReference>
<dbReference type="InterPro" id="IPR036388">
    <property type="entry name" value="WH-like_DNA-bd_sf"/>
</dbReference>
<evidence type="ECO:0000313" key="6">
    <source>
        <dbReference type="EMBL" id="MFF3667035.1"/>
    </source>
</evidence>
<feature type="domain" description="O-methyltransferase dimerisation" evidence="5">
    <location>
        <begin position="26"/>
        <end position="94"/>
    </location>
</feature>
<dbReference type="PROSITE" id="PS51683">
    <property type="entry name" value="SAM_OMT_II"/>
    <property type="match status" value="1"/>
</dbReference>
<keyword evidence="7" id="KW-1185">Reference proteome</keyword>
<protein>
    <submittedName>
        <fullName evidence="6">Methyltransferase</fullName>
    </submittedName>
</protein>
<gene>
    <name evidence="6" type="ORF">ACFYXI_15660</name>
</gene>
<feature type="domain" description="O-methyltransferase C-terminal" evidence="4">
    <location>
        <begin position="118"/>
        <end position="325"/>
    </location>
</feature>
<evidence type="ECO:0000259" key="5">
    <source>
        <dbReference type="Pfam" id="PF08100"/>
    </source>
</evidence>
<sequence length="345" mass="37867">MPDDVSTAVRPHLDIASIRRLADLADYIVPFAIRAVCTLGVADHLGDGPLPVADLAQRCGAEPRALLRVLRALAGKGIFTEAEPGVFALTPLAQPLRSDHPVSLREAYPLLPGDLQAWAHFDYTLRTGRSSFEHVLGKGYWEYLAEHPEESKRFDGSQAAGTRMEVRTVISAYDSWSKLKTVVDLGGGNGMFLNGLLSRLRHLHGTLFDQPHVVDSAPAMLREAGLADRCDVVGGSFFDGVPEGADAYLLKRVLWSWQDEHAHRLLCRVREAMRPDSRLLVHEPVSFPGDTDEVGKVYDLILLTMGGGCARTEEELRALFDGAGLRISRVLPTPMFPLVEVFPAD</sequence>
<dbReference type="Pfam" id="PF08100">
    <property type="entry name" value="Dimerisation"/>
    <property type="match status" value="1"/>
</dbReference>
<dbReference type="SUPFAM" id="SSF53335">
    <property type="entry name" value="S-adenosyl-L-methionine-dependent methyltransferases"/>
    <property type="match status" value="1"/>
</dbReference>
<keyword evidence="1 6" id="KW-0489">Methyltransferase</keyword>
<accession>A0ABW6STJ3</accession>
<dbReference type="Pfam" id="PF00891">
    <property type="entry name" value="Methyltransf_2"/>
    <property type="match status" value="1"/>
</dbReference>
<dbReference type="Gene3D" id="3.40.50.150">
    <property type="entry name" value="Vaccinia Virus protein VP39"/>
    <property type="match status" value="1"/>
</dbReference>
<proteinExistence type="predicted"/>
<evidence type="ECO:0000256" key="3">
    <source>
        <dbReference type="ARBA" id="ARBA00022691"/>
    </source>
</evidence>
<dbReference type="InterPro" id="IPR029063">
    <property type="entry name" value="SAM-dependent_MTases_sf"/>
</dbReference>
<dbReference type="PANTHER" id="PTHR43712">
    <property type="entry name" value="PUTATIVE (AFU_ORTHOLOGUE AFUA_4G14580)-RELATED"/>
    <property type="match status" value="1"/>
</dbReference>
<keyword evidence="3" id="KW-0949">S-adenosyl-L-methionine</keyword>
<dbReference type="EMBL" id="JBIASD010000009">
    <property type="protein sequence ID" value="MFF3667035.1"/>
    <property type="molecule type" value="Genomic_DNA"/>
</dbReference>
<reference evidence="6 7" key="1">
    <citation type="submission" date="2024-10" db="EMBL/GenBank/DDBJ databases">
        <title>The Natural Products Discovery Center: Release of the First 8490 Sequenced Strains for Exploring Actinobacteria Biosynthetic Diversity.</title>
        <authorList>
            <person name="Kalkreuter E."/>
            <person name="Kautsar S.A."/>
            <person name="Yang D."/>
            <person name="Bader C.D."/>
            <person name="Teijaro C.N."/>
            <person name="Fluegel L."/>
            <person name="Davis C.M."/>
            <person name="Simpson J.R."/>
            <person name="Lauterbach L."/>
            <person name="Steele A.D."/>
            <person name="Gui C."/>
            <person name="Meng S."/>
            <person name="Li G."/>
            <person name="Viehrig K."/>
            <person name="Ye F."/>
            <person name="Su P."/>
            <person name="Kiefer A.F."/>
            <person name="Nichols A."/>
            <person name="Cepeda A.J."/>
            <person name="Yan W."/>
            <person name="Fan B."/>
            <person name="Jiang Y."/>
            <person name="Adhikari A."/>
            <person name="Zheng C.-J."/>
            <person name="Schuster L."/>
            <person name="Cowan T.M."/>
            <person name="Smanski M.J."/>
            <person name="Chevrette M.G."/>
            <person name="De Carvalho L.P.S."/>
            <person name="Shen B."/>
        </authorList>
    </citation>
    <scope>NUCLEOTIDE SEQUENCE [LARGE SCALE GENOMIC DNA]</scope>
    <source>
        <strain evidence="6 7">NPDC002173</strain>
    </source>
</reference>
<name>A0ABW6STJ3_9ACTN</name>
<dbReference type="Proteomes" id="UP001602013">
    <property type="component" value="Unassembled WGS sequence"/>
</dbReference>
<evidence type="ECO:0000313" key="7">
    <source>
        <dbReference type="Proteomes" id="UP001602013"/>
    </source>
</evidence>
<dbReference type="InterPro" id="IPR012967">
    <property type="entry name" value="COMT_dimerisation"/>
</dbReference>
<dbReference type="SUPFAM" id="SSF46785">
    <property type="entry name" value="Winged helix' DNA-binding domain"/>
    <property type="match status" value="1"/>
</dbReference>
<dbReference type="RefSeq" id="WP_387411832.1">
    <property type="nucleotide sequence ID" value="NZ_JBIASD010000009.1"/>
</dbReference>
<comment type="caution">
    <text evidence="6">The sequence shown here is derived from an EMBL/GenBank/DDBJ whole genome shotgun (WGS) entry which is preliminary data.</text>
</comment>